<proteinExistence type="predicted"/>
<evidence type="ECO:0000313" key="3">
    <source>
        <dbReference type="Proteomes" id="UP000662185"/>
    </source>
</evidence>
<gene>
    <name evidence="2" type="ORF">H6G06_11450</name>
</gene>
<protein>
    <submittedName>
        <fullName evidence="2">DUF4388 domain-containing protein</fullName>
    </submittedName>
</protein>
<keyword evidence="3" id="KW-1185">Reference proteome</keyword>
<evidence type="ECO:0000313" key="2">
    <source>
        <dbReference type="EMBL" id="MBD2294090.1"/>
    </source>
</evidence>
<sequence length="290" mass="32550">MSTSGNLADFSLPELLQFLDRGKKTGLLYIEFEHGRTIKSNPESYYIWLYKGRVIAASERSDQQGLMRMITKRGWLNNSELSEVTKTSPCFIDAPMGLCLKSQGLLQPEQLQLLFNSQVLRPISALFQVSDGVFKFDPIPFLPLGEMTGLSMPGIEVILNCLRSLKDWKAFEDKLPDPKSGLSSLIHKQPQMLLNAQESQVWKFVDSQVCLEEIANQLNMSVKTVQKIAFRLIVIGLTKENFMVVSSPSSDSKFTPVPNFIQAVPDMVQKPAISQSFLKNLVGFLRLKAS</sequence>
<dbReference type="Pfam" id="PF14332">
    <property type="entry name" value="DUF4388"/>
    <property type="match status" value="1"/>
</dbReference>
<evidence type="ECO:0000259" key="1">
    <source>
        <dbReference type="Pfam" id="PF14332"/>
    </source>
</evidence>
<dbReference type="AlphaFoldDB" id="A0A926WGC6"/>
<accession>A0A926WGC6</accession>
<dbReference type="InterPro" id="IPR025497">
    <property type="entry name" value="PatA-like_N"/>
</dbReference>
<feature type="domain" description="PatA-like N-terminal" evidence="1">
    <location>
        <begin position="4"/>
        <end position="169"/>
    </location>
</feature>
<name>A0A926WGC6_9NOST</name>
<reference evidence="3" key="1">
    <citation type="journal article" date="2020" name="ISME J.">
        <title>Comparative genomics reveals insights into cyanobacterial evolution and habitat adaptation.</title>
        <authorList>
            <person name="Chen M.Y."/>
            <person name="Teng W.K."/>
            <person name="Zhao L."/>
            <person name="Hu C.X."/>
            <person name="Zhou Y.K."/>
            <person name="Han B.P."/>
            <person name="Song L.R."/>
            <person name="Shu W.S."/>
        </authorList>
    </citation>
    <scope>NUCLEOTIDE SEQUENCE [LARGE SCALE GENOMIC DNA]</scope>
    <source>
        <strain evidence="3">FACHB-251</strain>
    </source>
</reference>
<dbReference type="RefSeq" id="WP_190560148.1">
    <property type="nucleotide sequence ID" value="NZ_JACJQU010000005.1"/>
</dbReference>
<organism evidence="2 3">
    <name type="scientific">Anabaena sphaerica FACHB-251</name>
    <dbReference type="NCBI Taxonomy" id="2692883"/>
    <lineage>
        <taxon>Bacteria</taxon>
        <taxon>Bacillati</taxon>
        <taxon>Cyanobacteriota</taxon>
        <taxon>Cyanophyceae</taxon>
        <taxon>Nostocales</taxon>
        <taxon>Nostocaceae</taxon>
        <taxon>Anabaena</taxon>
    </lineage>
</organism>
<dbReference type="Proteomes" id="UP000662185">
    <property type="component" value="Unassembled WGS sequence"/>
</dbReference>
<comment type="caution">
    <text evidence="2">The sequence shown here is derived from an EMBL/GenBank/DDBJ whole genome shotgun (WGS) entry which is preliminary data.</text>
</comment>
<dbReference type="EMBL" id="JACJQU010000005">
    <property type="protein sequence ID" value="MBD2294090.1"/>
    <property type="molecule type" value="Genomic_DNA"/>
</dbReference>